<dbReference type="AlphaFoldDB" id="A0AAD7F7V8"/>
<dbReference type="Gene3D" id="1.20.1280.50">
    <property type="match status" value="1"/>
</dbReference>
<reference evidence="2" key="1">
    <citation type="submission" date="2023-03" db="EMBL/GenBank/DDBJ databases">
        <title>Massive genome expansion in bonnet fungi (Mycena s.s.) driven by repeated elements and novel gene families across ecological guilds.</title>
        <authorList>
            <consortium name="Lawrence Berkeley National Laboratory"/>
            <person name="Harder C.B."/>
            <person name="Miyauchi S."/>
            <person name="Viragh M."/>
            <person name="Kuo A."/>
            <person name="Thoen E."/>
            <person name="Andreopoulos B."/>
            <person name="Lu D."/>
            <person name="Skrede I."/>
            <person name="Drula E."/>
            <person name="Henrissat B."/>
            <person name="Morin E."/>
            <person name="Kohler A."/>
            <person name="Barry K."/>
            <person name="LaButti K."/>
            <person name="Morin E."/>
            <person name="Salamov A."/>
            <person name="Lipzen A."/>
            <person name="Mereny Z."/>
            <person name="Hegedus B."/>
            <person name="Baldrian P."/>
            <person name="Stursova M."/>
            <person name="Weitz H."/>
            <person name="Taylor A."/>
            <person name="Grigoriev I.V."/>
            <person name="Nagy L.G."/>
            <person name="Martin F."/>
            <person name="Kauserud H."/>
        </authorList>
    </citation>
    <scope>NUCLEOTIDE SEQUENCE</scope>
    <source>
        <strain evidence="2">9284</strain>
    </source>
</reference>
<keyword evidence="3" id="KW-1185">Reference proteome</keyword>
<gene>
    <name evidence="2" type="ORF">FB45DRAFT_947895</name>
</gene>
<organism evidence="2 3">
    <name type="scientific">Roridomyces roridus</name>
    <dbReference type="NCBI Taxonomy" id="1738132"/>
    <lineage>
        <taxon>Eukaryota</taxon>
        <taxon>Fungi</taxon>
        <taxon>Dikarya</taxon>
        <taxon>Basidiomycota</taxon>
        <taxon>Agaricomycotina</taxon>
        <taxon>Agaricomycetes</taxon>
        <taxon>Agaricomycetidae</taxon>
        <taxon>Agaricales</taxon>
        <taxon>Marasmiineae</taxon>
        <taxon>Mycenaceae</taxon>
        <taxon>Roridomyces</taxon>
    </lineage>
</organism>
<proteinExistence type="predicted"/>
<evidence type="ECO:0000313" key="2">
    <source>
        <dbReference type="EMBL" id="KAJ7607554.1"/>
    </source>
</evidence>
<name>A0AAD7F7V8_9AGAR</name>
<dbReference type="EMBL" id="JARKIF010000049">
    <property type="protein sequence ID" value="KAJ7607554.1"/>
    <property type="molecule type" value="Genomic_DNA"/>
</dbReference>
<keyword evidence="1" id="KW-0175">Coiled coil</keyword>
<evidence type="ECO:0000313" key="3">
    <source>
        <dbReference type="Proteomes" id="UP001221142"/>
    </source>
</evidence>
<sequence length="472" mass="53719">MLTAANELRARLERLDSEIAHHEESLGLLREARAGVVEQLRLEQLRGKDYPVLTLPFEITSQIFIDSLLAEDENHAYPSPDQPPLVFTRVCRDWRTIALATPTLWRQVRIDVDSDDGPGHLDSKWVALLDSWLHRSEPHPIDVSIGNRSYTDPDKTLVPVLNRYSERWRDVELHLPFSHFPLLNISALPLLERLTLSAHGSPDIINPISVFMHAPMLRHISLEGGIYPSEILLPWGQLTSLEMHGASASDCLDLVRTTPNLQTCILDIRSASHGLVLAPPLLDLRSFTFSGPASWGTLRYLSLPALEHLDLTRIPPGNEPVDVLIFQPLQRWQCRLRQLKLYVRTGSDSPLHLLSLLRYLSPTLEKLELMVADSSAGNLIFHEVVVDDRVLPQLTSVELRCMNDDNQRRLLDTVTAVLEKSPQETTRRITQFSVFFDTETEGEFGAELEERWQRLVASGVELRVENLRMRWI</sequence>
<dbReference type="SUPFAM" id="SSF52047">
    <property type="entry name" value="RNI-like"/>
    <property type="match status" value="1"/>
</dbReference>
<feature type="coiled-coil region" evidence="1">
    <location>
        <begin position="5"/>
        <end position="32"/>
    </location>
</feature>
<evidence type="ECO:0008006" key="4">
    <source>
        <dbReference type="Google" id="ProtNLM"/>
    </source>
</evidence>
<protein>
    <recommendedName>
        <fullName evidence="4">F-box domain-containing protein</fullName>
    </recommendedName>
</protein>
<comment type="caution">
    <text evidence="2">The sequence shown here is derived from an EMBL/GenBank/DDBJ whole genome shotgun (WGS) entry which is preliminary data.</text>
</comment>
<evidence type="ECO:0000256" key="1">
    <source>
        <dbReference type="SAM" id="Coils"/>
    </source>
</evidence>
<dbReference type="Proteomes" id="UP001221142">
    <property type="component" value="Unassembled WGS sequence"/>
</dbReference>
<accession>A0AAD7F7V8</accession>